<gene>
    <name evidence="1" type="ORF">PoB_000648700</name>
</gene>
<organism evidence="1 2">
    <name type="scientific">Plakobranchus ocellatus</name>
    <dbReference type="NCBI Taxonomy" id="259542"/>
    <lineage>
        <taxon>Eukaryota</taxon>
        <taxon>Metazoa</taxon>
        <taxon>Spiralia</taxon>
        <taxon>Lophotrochozoa</taxon>
        <taxon>Mollusca</taxon>
        <taxon>Gastropoda</taxon>
        <taxon>Heterobranchia</taxon>
        <taxon>Euthyneura</taxon>
        <taxon>Panpulmonata</taxon>
        <taxon>Sacoglossa</taxon>
        <taxon>Placobranchoidea</taxon>
        <taxon>Plakobranchidae</taxon>
        <taxon>Plakobranchus</taxon>
    </lineage>
</organism>
<reference evidence="1 2" key="1">
    <citation type="journal article" date="2021" name="Elife">
        <title>Chloroplast acquisition without the gene transfer in kleptoplastic sea slugs, Plakobranchus ocellatus.</title>
        <authorList>
            <person name="Maeda T."/>
            <person name="Takahashi S."/>
            <person name="Yoshida T."/>
            <person name="Shimamura S."/>
            <person name="Takaki Y."/>
            <person name="Nagai Y."/>
            <person name="Toyoda A."/>
            <person name="Suzuki Y."/>
            <person name="Arimoto A."/>
            <person name="Ishii H."/>
            <person name="Satoh N."/>
            <person name="Nishiyama T."/>
            <person name="Hasebe M."/>
            <person name="Maruyama T."/>
            <person name="Minagawa J."/>
            <person name="Obokata J."/>
            <person name="Shigenobu S."/>
        </authorList>
    </citation>
    <scope>NUCLEOTIDE SEQUENCE [LARGE SCALE GENOMIC DNA]</scope>
</reference>
<evidence type="ECO:0000313" key="1">
    <source>
        <dbReference type="EMBL" id="GFN79981.1"/>
    </source>
</evidence>
<comment type="caution">
    <text evidence="1">The sequence shown here is derived from an EMBL/GenBank/DDBJ whole genome shotgun (WGS) entry which is preliminary data.</text>
</comment>
<sequence length="78" mass="9093">MLRARIVKHPNPEIIFLQDATAWTRLLSSRLTALCVPFHLDHIAKDVEELFPRLYFGVVIWKFVCGLSKNVETAWAWL</sequence>
<proteinExistence type="predicted"/>
<dbReference type="EMBL" id="BLXT01000764">
    <property type="protein sequence ID" value="GFN79981.1"/>
    <property type="molecule type" value="Genomic_DNA"/>
</dbReference>
<dbReference type="Proteomes" id="UP000735302">
    <property type="component" value="Unassembled WGS sequence"/>
</dbReference>
<accession>A0AAV3YAW3</accession>
<keyword evidence="2" id="KW-1185">Reference proteome</keyword>
<protein>
    <submittedName>
        <fullName evidence="1">Uncharacterized protein</fullName>
    </submittedName>
</protein>
<evidence type="ECO:0000313" key="2">
    <source>
        <dbReference type="Proteomes" id="UP000735302"/>
    </source>
</evidence>
<name>A0AAV3YAW3_9GAST</name>
<dbReference type="AlphaFoldDB" id="A0AAV3YAW3"/>